<dbReference type="EC" id="7.1.1.9" evidence="3"/>
<evidence type="ECO:0000256" key="6">
    <source>
        <dbReference type="ARBA" id="ARBA00022692"/>
    </source>
</evidence>
<dbReference type="SUPFAM" id="SSF81464">
    <property type="entry name" value="Cytochrome c oxidase subunit II-like, transmembrane region"/>
    <property type="match status" value="1"/>
</dbReference>
<evidence type="ECO:0000256" key="8">
    <source>
        <dbReference type="ARBA" id="ARBA00022967"/>
    </source>
</evidence>
<evidence type="ECO:0000256" key="4">
    <source>
        <dbReference type="ARBA" id="ARBA00022448"/>
    </source>
</evidence>
<evidence type="ECO:0000256" key="2">
    <source>
        <dbReference type="ARBA" id="ARBA00007866"/>
    </source>
</evidence>
<evidence type="ECO:0000256" key="9">
    <source>
        <dbReference type="ARBA" id="ARBA00022982"/>
    </source>
</evidence>
<evidence type="ECO:0000313" key="18">
    <source>
        <dbReference type="Proteomes" id="UP001597034"/>
    </source>
</evidence>
<evidence type="ECO:0000256" key="13">
    <source>
        <dbReference type="ARBA" id="ARBA00031389"/>
    </source>
</evidence>
<evidence type="ECO:0000256" key="14">
    <source>
        <dbReference type="SAM" id="Phobius"/>
    </source>
</evidence>
<dbReference type="GO" id="GO:0004129">
    <property type="term" value="F:cytochrome-c oxidase activity"/>
    <property type="evidence" value="ECO:0007669"/>
    <property type="project" value="UniProtKB-EC"/>
</dbReference>
<reference evidence="17 18" key="1">
    <citation type="journal article" date="2019" name="Int. J. Syst. Evol. Microbiol.">
        <title>The Global Catalogue of Microorganisms (GCM) 10K type strain sequencing project: providing services to taxonomists for standard genome sequencing and annotation.</title>
        <authorList>
            <consortium name="The Broad Institute Genomics Platform"/>
            <consortium name="The Broad Institute Genome Sequencing Center for Infectious Disease"/>
            <person name="Wu L."/>
            <person name="Ma J."/>
        </authorList>
    </citation>
    <scope>NUCLEOTIDE SEQUENCE [LARGE SCALE GENOMIC DNA]</scope>
    <source>
        <strain evidence="17 18">CGMCC 1.10390</strain>
    </source>
</reference>
<dbReference type="Pfam" id="PF02790">
    <property type="entry name" value="COX2_TM"/>
    <property type="match status" value="1"/>
</dbReference>
<keyword evidence="11" id="KW-0186">Copper</keyword>
<dbReference type="RefSeq" id="WP_256400195.1">
    <property type="nucleotide sequence ID" value="NZ_JANHJR010000002.1"/>
</dbReference>
<comment type="similarity">
    <text evidence="2">Belongs to the cytochrome c oxidase subunit 2 family.</text>
</comment>
<dbReference type="PANTHER" id="PTHR22888">
    <property type="entry name" value="CYTOCHROME C OXIDASE, SUBUNIT II"/>
    <property type="match status" value="1"/>
</dbReference>
<keyword evidence="6 14" id="KW-0812">Transmembrane</keyword>
<dbReference type="PRINTS" id="PR01166">
    <property type="entry name" value="CYCOXIDASEII"/>
</dbReference>
<keyword evidence="5" id="KW-0679">Respiratory chain</keyword>
<keyword evidence="8" id="KW-1278">Translocase</keyword>
<keyword evidence="9" id="KW-0249">Electron transport</keyword>
<keyword evidence="10 14" id="KW-1133">Transmembrane helix</keyword>
<keyword evidence="4" id="KW-0813">Transport</keyword>
<evidence type="ECO:0000259" key="16">
    <source>
        <dbReference type="PROSITE" id="PS50999"/>
    </source>
</evidence>
<dbReference type="InterPro" id="IPR011759">
    <property type="entry name" value="Cyt_c_oxidase_su2_TM_dom"/>
</dbReference>
<evidence type="ECO:0000256" key="1">
    <source>
        <dbReference type="ARBA" id="ARBA00004141"/>
    </source>
</evidence>
<proteinExistence type="inferred from homology"/>
<gene>
    <name evidence="17" type="primary">coxB</name>
    <name evidence="17" type="ORF">ACFSBL_04580</name>
</gene>
<comment type="caution">
    <text evidence="17">The sequence shown here is derived from an EMBL/GenBank/DDBJ whole genome shotgun (WGS) entry which is preliminary data.</text>
</comment>
<evidence type="ECO:0000256" key="11">
    <source>
        <dbReference type="ARBA" id="ARBA00023008"/>
    </source>
</evidence>
<dbReference type="PROSITE" id="PS50857">
    <property type="entry name" value="COX2_CUA"/>
    <property type="match status" value="1"/>
</dbReference>
<evidence type="ECO:0000256" key="7">
    <source>
        <dbReference type="ARBA" id="ARBA00022723"/>
    </source>
</evidence>
<accession>A0ABD6DIA7</accession>
<dbReference type="GO" id="GO:0046872">
    <property type="term" value="F:metal ion binding"/>
    <property type="evidence" value="ECO:0007669"/>
    <property type="project" value="UniProtKB-KW"/>
</dbReference>
<dbReference type="InterPro" id="IPR008972">
    <property type="entry name" value="Cupredoxin"/>
</dbReference>
<feature type="domain" description="Cytochrome oxidase subunit II copper A binding" evidence="15">
    <location>
        <begin position="119"/>
        <end position="231"/>
    </location>
</feature>
<dbReference type="GO" id="GO:0016020">
    <property type="term" value="C:membrane"/>
    <property type="evidence" value="ECO:0007669"/>
    <property type="project" value="UniProtKB-SubCell"/>
</dbReference>
<evidence type="ECO:0000313" key="17">
    <source>
        <dbReference type="EMBL" id="MFD1644954.1"/>
    </source>
</evidence>
<dbReference type="InterPro" id="IPR045187">
    <property type="entry name" value="CcO_II"/>
</dbReference>
<dbReference type="EMBL" id="JBHUDO010000001">
    <property type="protein sequence ID" value="MFD1644954.1"/>
    <property type="molecule type" value="Genomic_DNA"/>
</dbReference>
<evidence type="ECO:0000256" key="10">
    <source>
        <dbReference type="ARBA" id="ARBA00022989"/>
    </source>
</evidence>
<feature type="domain" description="Cytochrome oxidase subunit II transmembrane region profile" evidence="16">
    <location>
        <begin position="12"/>
        <end position="108"/>
    </location>
</feature>
<dbReference type="AlphaFoldDB" id="A0ABD6DIA7"/>
<dbReference type="NCBIfam" id="TIGR02866">
    <property type="entry name" value="CoxB"/>
    <property type="match status" value="1"/>
</dbReference>
<dbReference type="InterPro" id="IPR002429">
    <property type="entry name" value="CcO_II-like_C"/>
</dbReference>
<protein>
    <recommendedName>
        <fullName evidence="3">cytochrome-c oxidase</fullName>
        <ecNumber evidence="3">7.1.1.9</ecNumber>
    </recommendedName>
    <alternativeName>
        <fullName evidence="13">Cytochrome c oxidase polypeptide II</fullName>
    </alternativeName>
</protein>
<dbReference type="Proteomes" id="UP001597034">
    <property type="component" value="Unassembled WGS sequence"/>
</dbReference>
<dbReference type="PROSITE" id="PS50999">
    <property type="entry name" value="COX2_TM"/>
    <property type="match status" value="1"/>
</dbReference>
<evidence type="ECO:0000256" key="5">
    <source>
        <dbReference type="ARBA" id="ARBA00022660"/>
    </source>
</evidence>
<evidence type="ECO:0000259" key="15">
    <source>
        <dbReference type="PROSITE" id="PS50857"/>
    </source>
</evidence>
<name>A0ABD6DIA7_9EURY</name>
<dbReference type="Gene3D" id="2.60.40.420">
    <property type="entry name" value="Cupredoxins - blue copper proteins"/>
    <property type="match status" value="1"/>
</dbReference>
<dbReference type="Pfam" id="PF00116">
    <property type="entry name" value="COX2"/>
    <property type="match status" value="1"/>
</dbReference>
<dbReference type="InterPro" id="IPR014222">
    <property type="entry name" value="Cyt_c_oxidase_su2"/>
</dbReference>
<dbReference type="Gene3D" id="1.10.287.90">
    <property type="match status" value="1"/>
</dbReference>
<dbReference type="InterPro" id="IPR036257">
    <property type="entry name" value="Cyt_c_oxidase_su2_TM_sf"/>
</dbReference>
<feature type="transmembrane region" description="Helical" evidence="14">
    <location>
        <begin position="82"/>
        <end position="102"/>
    </location>
</feature>
<organism evidence="17 18">
    <name type="scientific">Haloarchaeobius litoreus</name>
    <dbReference type="NCBI Taxonomy" id="755306"/>
    <lineage>
        <taxon>Archaea</taxon>
        <taxon>Methanobacteriati</taxon>
        <taxon>Methanobacteriota</taxon>
        <taxon>Stenosarchaea group</taxon>
        <taxon>Halobacteria</taxon>
        <taxon>Halobacteriales</taxon>
        <taxon>Halorubellaceae</taxon>
        <taxon>Haloarchaeobius</taxon>
    </lineage>
</organism>
<sequence length="260" mass="28404">MNAKRIAPLATFGAALLLLAADPAAAQSTSADAINGLNERLLVVAIPITVLVEGILIYTVLKFKDSDEAKPTRENRRLEITWTVATAVILLFVGIATTMVMADQAVIVDDVEDRADVPDDAEHIDVTAETYAWTFEYTRHNVSTSSKLVIPEGQETYFNITTRDWLHAFHVPQLGLKHDAVPGQHNYIMTTATEPGLYQGYCAEYCGTGHSAMMFEVEVMSQDRYEGWLADQCTGEWNEEELTCEAPAGGSNSSNATVAA</sequence>
<dbReference type="SUPFAM" id="SSF49503">
    <property type="entry name" value="Cupredoxins"/>
    <property type="match status" value="1"/>
</dbReference>
<evidence type="ECO:0000256" key="3">
    <source>
        <dbReference type="ARBA" id="ARBA00012949"/>
    </source>
</evidence>
<comment type="subcellular location">
    <subcellularLocation>
        <location evidence="1">Membrane</location>
        <topology evidence="1">Multi-pass membrane protein</topology>
    </subcellularLocation>
</comment>
<keyword evidence="7" id="KW-0479">Metal-binding</keyword>
<dbReference type="PANTHER" id="PTHR22888:SF9">
    <property type="entry name" value="CYTOCHROME C OXIDASE SUBUNIT 2"/>
    <property type="match status" value="1"/>
</dbReference>
<keyword evidence="12 14" id="KW-0472">Membrane</keyword>
<feature type="transmembrane region" description="Helical" evidence="14">
    <location>
        <begin position="41"/>
        <end position="61"/>
    </location>
</feature>
<keyword evidence="18" id="KW-1185">Reference proteome</keyword>
<evidence type="ECO:0000256" key="12">
    <source>
        <dbReference type="ARBA" id="ARBA00023136"/>
    </source>
</evidence>